<dbReference type="InterPro" id="IPR009190">
    <property type="entry name" value="DUF1462"/>
</dbReference>
<dbReference type="Gene3D" id="3.40.30.30">
    <property type="entry name" value="Hypothetical protein sa0798"/>
    <property type="match status" value="1"/>
</dbReference>
<dbReference type="EMBL" id="WNHB01000002">
    <property type="protein sequence ID" value="MTT30662.1"/>
    <property type="molecule type" value="Genomic_DNA"/>
</dbReference>
<organism evidence="1 2">
    <name type="scientific">Terrilactibacillus tamarindi</name>
    <dbReference type="NCBI Taxonomy" id="2599694"/>
    <lineage>
        <taxon>Bacteria</taxon>
        <taxon>Bacillati</taxon>
        <taxon>Bacillota</taxon>
        <taxon>Bacilli</taxon>
        <taxon>Bacillales</taxon>
        <taxon>Bacillaceae</taxon>
        <taxon>Terrilactibacillus</taxon>
    </lineage>
</organism>
<dbReference type="InterPro" id="IPR038218">
    <property type="entry name" value="YuzD-like_sp"/>
</dbReference>
<proteinExistence type="predicted"/>
<reference evidence="1 2" key="1">
    <citation type="submission" date="2019-11" db="EMBL/GenBank/DDBJ databases">
        <title>Terrilactibacillus tamarindus sp. nov. BCM23-1 isolated from bark of Tamarindus indica.</title>
        <authorList>
            <person name="Kingkaew E."/>
            <person name="Tanasupawat S."/>
        </authorList>
    </citation>
    <scope>NUCLEOTIDE SEQUENCE [LARGE SCALE GENOMIC DNA]</scope>
    <source>
        <strain evidence="1 2">BCM23-1</strain>
    </source>
</reference>
<dbReference type="SUPFAM" id="SSF52833">
    <property type="entry name" value="Thioredoxin-like"/>
    <property type="match status" value="1"/>
</dbReference>
<dbReference type="OrthoDB" id="2389679at2"/>
<name>A0A6N8CLA2_9BACI</name>
<dbReference type="Proteomes" id="UP000440978">
    <property type="component" value="Unassembled WGS sequence"/>
</dbReference>
<dbReference type="RefSeq" id="WP_155216397.1">
    <property type="nucleotide sequence ID" value="NZ_WNHB01000002.1"/>
</dbReference>
<dbReference type="AlphaFoldDB" id="A0A6N8CLA2"/>
<sequence length="104" mass="12080">MELTVYGSEARCSSCVQAPSSRETMEWLEAAIRRKFMNANHSIRYVDIYSPISEQDMKYTEKIINDELFFPLIVANDTIIGEGMPNLKKIFQYIEKETDLFVSE</sequence>
<evidence type="ECO:0000313" key="2">
    <source>
        <dbReference type="Proteomes" id="UP000440978"/>
    </source>
</evidence>
<dbReference type="Pfam" id="PF07315">
    <property type="entry name" value="DUF1462"/>
    <property type="match status" value="1"/>
</dbReference>
<dbReference type="InterPro" id="IPR036249">
    <property type="entry name" value="Thioredoxin-like_sf"/>
</dbReference>
<protein>
    <submittedName>
        <fullName evidence="1">DUF1462 family protein</fullName>
    </submittedName>
</protein>
<accession>A0A6N8CLA2</accession>
<gene>
    <name evidence="1" type="ORF">GMB86_01365</name>
</gene>
<keyword evidence="2" id="KW-1185">Reference proteome</keyword>
<evidence type="ECO:0000313" key="1">
    <source>
        <dbReference type="EMBL" id="MTT30662.1"/>
    </source>
</evidence>
<comment type="caution">
    <text evidence="1">The sequence shown here is derived from an EMBL/GenBank/DDBJ whole genome shotgun (WGS) entry which is preliminary data.</text>
</comment>